<gene>
    <name evidence="3" type="ORF">GCM10011399_27540</name>
</gene>
<feature type="transmembrane region" description="Helical" evidence="2">
    <location>
        <begin position="57"/>
        <end position="76"/>
    </location>
</feature>
<comment type="caution">
    <text evidence="3">The sequence shown here is derived from an EMBL/GenBank/DDBJ whole genome shotgun (WGS) entry which is preliminary data.</text>
</comment>
<sequence length="95" mass="10378">MGEGNPPAAEKVDDMLQRSPSAPSVHVRAIITWVAIFPMAAIGMTILTIFAPTWPPVLKALVLTAFVVPTAVYLAVPRLLRIHSKMRRAPTAQRH</sequence>
<dbReference type="EMBL" id="BMGP01000005">
    <property type="protein sequence ID" value="GGF32899.1"/>
    <property type="molecule type" value="Genomic_DNA"/>
</dbReference>
<accession>A0A917EZ79</accession>
<keyword evidence="4" id="KW-1185">Reference proteome</keyword>
<name>A0A917EZ79_9MICO</name>
<evidence type="ECO:0000313" key="3">
    <source>
        <dbReference type="EMBL" id="GGF32899.1"/>
    </source>
</evidence>
<evidence type="ECO:0000313" key="4">
    <source>
        <dbReference type="Proteomes" id="UP000598775"/>
    </source>
</evidence>
<feature type="transmembrane region" description="Helical" evidence="2">
    <location>
        <begin position="25"/>
        <end position="51"/>
    </location>
</feature>
<dbReference type="Proteomes" id="UP000598775">
    <property type="component" value="Unassembled WGS sequence"/>
</dbReference>
<keyword evidence="2" id="KW-1133">Transmembrane helix</keyword>
<organism evidence="3 4">
    <name type="scientific">Subtercola lobariae</name>
    <dbReference type="NCBI Taxonomy" id="1588641"/>
    <lineage>
        <taxon>Bacteria</taxon>
        <taxon>Bacillati</taxon>
        <taxon>Actinomycetota</taxon>
        <taxon>Actinomycetes</taxon>
        <taxon>Micrococcales</taxon>
        <taxon>Microbacteriaceae</taxon>
        <taxon>Subtercola</taxon>
    </lineage>
</organism>
<feature type="region of interest" description="Disordered" evidence="1">
    <location>
        <begin position="1"/>
        <end position="23"/>
    </location>
</feature>
<dbReference type="AlphaFoldDB" id="A0A917EZ79"/>
<evidence type="ECO:0000256" key="2">
    <source>
        <dbReference type="SAM" id="Phobius"/>
    </source>
</evidence>
<evidence type="ECO:0000256" key="1">
    <source>
        <dbReference type="SAM" id="MobiDB-lite"/>
    </source>
</evidence>
<keyword evidence="2" id="KW-0812">Transmembrane</keyword>
<dbReference type="RefSeq" id="WP_188679191.1">
    <property type="nucleotide sequence ID" value="NZ_BMGP01000005.1"/>
</dbReference>
<protein>
    <submittedName>
        <fullName evidence="3">Uncharacterized protein</fullName>
    </submittedName>
</protein>
<reference evidence="3 4" key="1">
    <citation type="journal article" date="2014" name="Int. J. Syst. Evol. Microbiol.">
        <title>Complete genome sequence of Corynebacterium casei LMG S-19264T (=DSM 44701T), isolated from a smear-ripened cheese.</title>
        <authorList>
            <consortium name="US DOE Joint Genome Institute (JGI-PGF)"/>
            <person name="Walter F."/>
            <person name="Albersmeier A."/>
            <person name="Kalinowski J."/>
            <person name="Ruckert C."/>
        </authorList>
    </citation>
    <scope>NUCLEOTIDE SEQUENCE [LARGE SCALE GENOMIC DNA]</scope>
    <source>
        <strain evidence="3 4">CGMCC 1.12976</strain>
    </source>
</reference>
<proteinExistence type="predicted"/>
<keyword evidence="2" id="KW-0472">Membrane</keyword>